<sequence>MRYRLYGLLDLQKETEDFEFYKKMAVYLEKYYAKKGIRSDIFYIDITMEEPIYGVPFNIKL</sequence>
<evidence type="ECO:0000313" key="1">
    <source>
        <dbReference type="EMBL" id="VYT46842.1"/>
    </source>
</evidence>
<dbReference type="EMBL" id="CACRTF010000017">
    <property type="protein sequence ID" value="VYT46842.1"/>
    <property type="molecule type" value="Genomic_DNA"/>
</dbReference>
<protein>
    <submittedName>
        <fullName evidence="1">Uncharacterized protein</fullName>
    </submittedName>
</protein>
<name>A0A6N2WYG4_9FIRM</name>
<reference evidence="1" key="1">
    <citation type="submission" date="2019-11" db="EMBL/GenBank/DDBJ databases">
        <authorList>
            <person name="Feng L."/>
        </authorList>
    </citation>
    <scope>NUCLEOTIDE SEQUENCE</scope>
    <source>
        <strain evidence="1">CbolteaeLFYP116</strain>
    </source>
</reference>
<accession>A0A6N2WYG4</accession>
<dbReference type="AlphaFoldDB" id="A0A6N2WYG4"/>
<proteinExistence type="predicted"/>
<organism evidence="1">
    <name type="scientific">Enterocloster bolteae</name>
    <dbReference type="NCBI Taxonomy" id="208479"/>
    <lineage>
        <taxon>Bacteria</taxon>
        <taxon>Bacillati</taxon>
        <taxon>Bacillota</taxon>
        <taxon>Clostridia</taxon>
        <taxon>Lachnospirales</taxon>
        <taxon>Lachnospiraceae</taxon>
        <taxon>Enterocloster</taxon>
    </lineage>
</organism>
<gene>
    <name evidence="1" type="ORF">CBLFYP116_04140</name>
</gene>